<dbReference type="Gene3D" id="3.20.190.10">
    <property type="entry name" value="MutM-like, N-terminal"/>
    <property type="match status" value="1"/>
</dbReference>
<keyword evidence="3" id="KW-0227">DNA damage</keyword>
<dbReference type="SMART" id="SM00898">
    <property type="entry name" value="Fapy_DNA_glyco"/>
    <property type="match status" value="1"/>
</dbReference>
<keyword evidence="7" id="KW-0456">Lyase</keyword>
<dbReference type="SMART" id="SM01232">
    <property type="entry name" value="H2TH"/>
    <property type="match status" value="1"/>
</dbReference>
<gene>
    <name evidence="12" type="ORF">LCMAC202_01390</name>
</gene>
<dbReference type="Pfam" id="PF01149">
    <property type="entry name" value="Fapy_DNA_glyco"/>
    <property type="match status" value="1"/>
</dbReference>
<dbReference type="SUPFAM" id="SSF81624">
    <property type="entry name" value="N-terminal domain of MutM-like DNA repair proteins"/>
    <property type="match status" value="1"/>
</dbReference>
<feature type="compositionally biased region" description="Polar residues" evidence="10">
    <location>
        <begin position="7"/>
        <end position="19"/>
    </location>
</feature>
<dbReference type="InterPro" id="IPR035937">
    <property type="entry name" value="FPG_N"/>
</dbReference>
<dbReference type="GO" id="GO:0140078">
    <property type="term" value="F:class I DNA-(apurinic or apyrimidinic site) endonuclease activity"/>
    <property type="evidence" value="ECO:0007669"/>
    <property type="project" value="UniProtKB-EC"/>
</dbReference>
<name>A0A481YX28_9VIRU</name>
<evidence type="ECO:0000256" key="2">
    <source>
        <dbReference type="ARBA" id="ARBA00012720"/>
    </source>
</evidence>
<dbReference type="EMBL" id="MK500369">
    <property type="protein sequence ID" value="QBK87803.1"/>
    <property type="molecule type" value="Genomic_DNA"/>
</dbReference>
<dbReference type="PANTHER" id="PTHR42697">
    <property type="entry name" value="ENDONUCLEASE 8"/>
    <property type="match status" value="1"/>
</dbReference>
<feature type="region of interest" description="Disordered" evidence="10">
    <location>
        <begin position="1"/>
        <end position="29"/>
    </location>
</feature>
<keyword evidence="8" id="KW-0511">Multifunctional enzyme</keyword>
<evidence type="ECO:0000313" key="12">
    <source>
        <dbReference type="EMBL" id="QBK87803.1"/>
    </source>
</evidence>
<evidence type="ECO:0000256" key="7">
    <source>
        <dbReference type="ARBA" id="ARBA00023239"/>
    </source>
</evidence>
<evidence type="ECO:0000256" key="8">
    <source>
        <dbReference type="ARBA" id="ARBA00023268"/>
    </source>
</evidence>
<dbReference type="InterPro" id="IPR012319">
    <property type="entry name" value="FPG_cat"/>
</dbReference>
<dbReference type="GO" id="GO:0003684">
    <property type="term" value="F:damaged DNA binding"/>
    <property type="evidence" value="ECO:0007669"/>
    <property type="project" value="InterPro"/>
</dbReference>
<dbReference type="GO" id="GO:0006284">
    <property type="term" value="P:base-excision repair"/>
    <property type="evidence" value="ECO:0007669"/>
    <property type="project" value="InterPro"/>
</dbReference>
<evidence type="ECO:0000259" key="11">
    <source>
        <dbReference type="PROSITE" id="PS51068"/>
    </source>
</evidence>
<accession>A0A481YX28</accession>
<dbReference type="GO" id="GO:0008270">
    <property type="term" value="F:zinc ion binding"/>
    <property type="evidence" value="ECO:0007669"/>
    <property type="project" value="InterPro"/>
</dbReference>
<keyword evidence="4" id="KW-0378">Hydrolase</keyword>
<proteinExistence type="inferred from homology"/>
<evidence type="ECO:0000256" key="5">
    <source>
        <dbReference type="ARBA" id="ARBA00023125"/>
    </source>
</evidence>
<dbReference type="PANTHER" id="PTHR42697:SF1">
    <property type="entry name" value="ENDONUCLEASE 8"/>
    <property type="match status" value="1"/>
</dbReference>
<evidence type="ECO:0000256" key="4">
    <source>
        <dbReference type="ARBA" id="ARBA00022801"/>
    </source>
</evidence>
<comment type="similarity">
    <text evidence="1">Belongs to the FPG family.</text>
</comment>
<keyword evidence="6" id="KW-0234">DNA repair</keyword>
<dbReference type="Gene3D" id="1.10.8.50">
    <property type="match status" value="1"/>
</dbReference>
<dbReference type="InterPro" id="IPR015886">
    <property type="entry name" value="H2TH_FPG"/>
</dbReference>
<keyword evidence="9" id="KW-0326">Glycosidase</keyword>
<sequence length="294" mass="32957">MPEISNWFDSSKGPNQTVEKPQPYNKVGDGPEAPEVYVMSQRMCARFPSGSNLVKVTALNDRYKGIPAGFLKKLPLKITDITSKGKKTIVRFNKQYALLISYGMSGHWETASSKHAQLEFIFANPAGFRTNYYWVSSRSLPTCVVQFLNHAVLQTELDKLGLDIVRDDPDPETVLGVYGKTRKNICAFMMDQNKFTGIGNYVKAVVLYRCGVSPHRKTNELDDGEKWLIWETAKEVAAEAIAAKGMGIRDYNGKKVGVAFDITPYNKKKDKKGHLVVAEDIAGRTTWWVPAVQR</sequence>
<organism evidence="12">
    <name type="scientific">Marseillevirus LCMAC202</name>
    <dbReference type="NCBI Taxonomy" id="2506606"/>
    <lineage>
        <taxon>Viruses</taxon>
        <taxon>Varidnaviria</taxon>
        <taxon>Bamfordvirae</taxon>
        <taxon>Nucleocytoviricota</taxon>
        <taxon>Megaviricetes</taxon>
        <taxon>Pimascovirales</taxon>
        <taxon>Pimascovirales incertae sedis</taxon>
        <taxon>Marseilleviridae</taxon>
    </lineage>
</organism>
<feature type="domain" description="Formamidopyrimidine-DNA glycosylase catalytic" evidence="11">
    <location>
        <begin position="31"/>
        <end position="129"/>
    </location>
</feature>
<dbReference type="InterPro" id="IPR010979">
    <property type="entry name" value="Ribosomal_uS13-like_H2TH"/>
</dbReference>
<dbReference type="EC" id="4.2.99.18" evidence="2"/>
<dbReference type="Pfam" id="PF06831">
    <property type="entry name" value="H2TH"/>
    <property type="match status" value="1"/>
</dbReference>
<evidence type="ECO:0000256" key="9">
    <source>
        <dbReference type="ARBA" id="ARBA00023295"/>
    </source>
</evidence>
<dbReference type="SUPFAM" id="SSF46946">
    <property type="entry name" value="S13-like H2TH domain"/>
    <property type="match status" value="1"/>
</dbReference>
<dbReference type="GO" id="GO:0000703">
    <property type="term" value="F:oxidized pyrimidine nucleobase lesion DNA N-glycosylase activity"/>
    <property type="evidence" value="ECO:0007669"/>
    <property type="project" value="TreeGrafter"/>
</dbReference>
<evidence type="ECO:0000256" key="6">
    <source>
        <dbReference type="ARBA" id="ARBA00023204"/>
    </source>
</evidence>
<evidence type="ECO:0000256" key="1">
    <source>
        <dbReference type="ARBA" id="ARBA00009409"/>
    </source>
</evidence>
<evidence type="ECO:0000256" key="10">
    <source>
        <dbReference type="SAM" id="MobiDB-lite"/>
    </source>
</evidence>
<protein>
    <recommendedName>
        <fullName evidence="2">DNA-(apurinic or apyrimidinic site) lyase</fullName>
        <ecNumber evidence="2">4.2.99.18</ecNumber>
    </recommendedName>
</protein>
<evidence type="ECO:0000256" key="3">
    <source>
        <dbReference type="ARBA" id="ARBA00022763"/>
    </source>
</evidence>
<keyword evidence="5" id="KW-0238">DNA-binding</keyword>
<reference evidence="12" key="1">
    <citation type="journal article" date="2019" name="MBio">
        <title>Virus Genomes from Deep Sea Sediments Expand the Ocean Megavirome and Support Independent Origins of Viral Gigantism.</title>
        <authorList>
            <person name="Backstrom D."/>
            <person name="Yutin N."/>
            <person name="Jorgensen S.L."/>
            <person name="Dharamshi J."/>
            <person name="Homa F."/>
            <person name="Zaremba-Niedwiedzka K."/>
            <person name="Spang A."/>
            <person name="Wolf Y.I."/>
            <person name="Koonin E.V."/>
            <person name="Ettema T.J."/>
        </authorList>
    </citation>
    <scope>NUCLEOTIDE SEQUENCE</scope>
</reference>
<dbReference type="PROSITE" id="PS51068">
    <property type="entry name" value="FPG_CAT"/>
    <property type="match status" value="1"/>
</dbReference>